<dbReference type="CDD" id="cd10511">
    <property type="entry name" value="Zn-ribbon_TFS"/>
    <property type="match status" value="1"/>
</dbReference>
<evidence type="ECO:0000313" key="16">
    <source>
        <dbReference type="Proteomes" id="UP000195607"/>
    </source>
</evidence>
<dbReference type="OrthoDB" id="72957at2157"/>
<evidence type="ECO:0000313" key="14">
    <source>
        <dbReference type="EMBL" id="SJK84213.1"/>
    </source>
</evidence>
<evidence type="ECO:0000256" key="2">
    <source>
        <dbReference type="ARBA" id="ARBA00022723"/>
    </source>
</evidence>
<proteinExistence type="inferred from homology"/>
<dbReference type="AlphaFoldDB" id="A0A1N5SU68"/>
<keyword evidence="6 8" id="KW-0804">Transcription</keyword>
<feature type="binding site" evidence="9">
    <location>
        <position position="19"/>
    </location>
    <ligand>
        <name>Zn(2+)</name>
        <dbReference type="ChEBI" id="CHEBI:29105"/>
        <label>1</label>
    </ligand>
</feature>
<dbReference type="GO" id="GO:0008270">
    <property type="term" value="F:zinc ion binding"/>
    <property type="evidence" value="ECO:0007669"/>
    <property type="project" value="UniProtKB-KW"/>
</dbReference>
<evidence type="ECO:0000256" key="3">
    <source>
        <dbReference type="ARBA" id="ARBA00022771"/>
    </source>
</evidence>
<dbReference type="GO" id="GO:0006355">
    <property type="term" value="P:regulation of DNA-templated transcription"/>
    <property type="evidence" value="ECO:0007669"/>
    <property type="project" value="InterPro"/>
</dbReference>
<reference evidence="14" key="2">
    <citation type="submission" date="2016-06" db="EMBL/GenBank/DDBJ databases">
        <authorList>
            <person name="Olsen C.W."/>
            <person name="Carey S."/>
            <person name="Hinshaw L."/>
            <person name="Karasin A.I."/>
        </authorList>
    </citation>
    <scope>NUCLEOTIDE SEQUENCE [LARGE SCALE GENOMIC DNA]</scope>
    <source>
        <strain evidence="14">PM4</strain>
    </source>
</reference>
<dbReference type="Pfam" id="PF01096">
    <property type="entry name" value="Zn_ribbon_TFIIS"/>
    <property type="match status" value="1"/>
</dbReference>
<dbReference type="EMBL" id="LT671858">
    <property type="protein sequence ID" value="SIM39742.1"/>
    <property type="molecule type" value="Genomic_DNA"/>
</dbReference>
<reference evidence="13 16" key="1">
    <citation type="submission" date="2016-04" db="EMBL/GenBank/DDBJ databases">
        <authorList>
            <person name="Evans L.H."/>
            <person name="Alamgir A."/>
            <person name="Owens N."/>
            <person name="Weber N.D."/>
            <person name="Virtaneva K."/>
            <person name="Barbian K."/>
            <person name="Babar A."/>
            <person name="Rosenke K."/>
        </authorList>
    </citation>
    <scope>NUCLEOTIDE SEQUENCE [LARGE SCALE GENOMIC DNA]</scope>
    <source>
        <strain evidence="13">S5</strain>
        <strain evidence="16">S5(T) (JCM 30642 \VKM B-2941)</strain>
    </source>
</reference>
<dbReference type="SMART" id="SM00440">
    <property type="entry name" value="ZnF_C2C2"/>
    <property type="match status" value="1"/>
</dbReference>
<comment type="similarity">
    <text evidence="8 11">Belongs to the archaeal rpoM/eukaryotic RPA12/RPB9/RPC11 RNA polymerase family.</text>
</comment>
<evidence type="ECO:0000256" key="5">
    <source>
        <dbReference type="ARBA" id="ARBA00023015"/>
    </source>
</evidence>
<evidence type="ECO:0000256" key="11">
    <source>
        <dbReference type="RuleBase" id="RU003474"/>
    </source>
</evidence>
<evidence type="ECO:0000256" key="6">
    <source>
        <dbReference type="ARBA" id="ARBA00023163"/>
    </source>
</evidence>
<dbReference type="InterPro" id="IPR001529">
    <property type="entry name" value="Zn_ribbon_RPB9"/>
</dbReference>
<keyword evidence="15" id="KW-1185">Reference proteome</keyword>
<keyword evidence="2 9" id="KW-0479">Metal-binding</keyword>
<dbReference type="RefSeq" id="WP_021789173.1">
    <property type="nucleotide sequence ID" value="NZ_LT671858.1"/>
</dbReference>
<dbReference type="GO" id="GO:0003899">
    <property type="term" value="F:DNA-directed RNA polymerase activity"/>
    <property type="evidence" value="ECO:0007669"/>
    <property type="project" value="InterPro"/>
</dbReference>
<feature type="binding site" evidence="9">
    <location>
        <position position="3"/>
    </location>
    <ligand>
        <name>Zn(2+)</name>
        <dbReference type="ChEBI" id="CHEBI:29105"/>
        <label>1</label>
    </ligand>
</feature>
<feature type="binding site" evidence="9">
    <location>
        <position position="66"/>
    </location>
    <ligand>
        <name>Zn(2+)</name>
        <dbReference type="ChEBI" id="CHEBI:29105"/>
        <label>2</label>
    </ligand>
</feature>
<dbReference type="Proteomes" id="UP000187822">
    <property type="component" value="Chromosome I"/>
</dbReference>
<dbReference type="GeneID" id="41587661"/>
<dbReference type="GO" id="GO:0006351">
    <property type="term" value="P:DNA-templated transcription"/>
    <property type="evidence" value="ECO:0007669"/>
    <property type="project" value="InterPro"/>
</dbReference>
<dbReference type="InterPro" id="IPR019761">
    <property type="entry name" value="DNA-dir_RNA_pol-M_15_CS"/>
</dbReference>
<dbReference type="InterPro" id="IPR012164">
    <property type="entry name" value="Rpa12/Rpb9/Rpc10/TFS"/>
</dbReference>
<dbReference type="KEGG" id="cdiv:CPM_0328"/>
<evidence type="ECO:0000256" key="7">
    <source>
        <dbReference type="ARBA" id="ARBA00032962"/>
    </source>
</evidence>
<dbReference type="PANTHER" id="PTHR11239:SF12">
    <property type="entry name" value="DNA-DIRECTED RNA POLYMERASE III SUBUNIT RPC10"/>
    <property type="match status" value="1"/>
</dbReference>
<keyword evidence="3 10" id="KW-0863">Zinc-finger</keyword>
<dbReference type="STRING" id="1673428.CPM_0328"/>
<dbReference type="PROSITE" id="PS51133">
    <property type="entry name" value="ZF_TFIIS_2"/>
    <property type="match status" value="1"/>
</dbReference>
<dbReference type="PANTHER" id="PTHR11239">
    <property type="entry name" value="DNA-DIRECTED RNA POLYMERASE"/>
    <property type="match status" value="1"/>
</dbReference>
<reference evidence="15" key="3">
    <citation type="submission" date="2016-06" db="EMBL/GenBank/DDBJ databases">
        <authorList>
            <person name="Toshchakov V.S."/>
        </authorList>
    </citation>
    <scope>NUCLEOTIDE SEQUENCE [LARGE SCALE GENOMIC DNA]</scope>
    <source>
        <strain>PM4 (JCM 30641</strain>
        <strain evidence="15">\VKM B-2940)</strain>
    </source>
</reference>
<sequence length="101" mass="11294">MFCSKCGSLIIPGRDKNICPVCGHEEKGNRKMDGKVVAKSTEKDVVMIKEEVHIEPLDSEAVCPKCGNKGAYYVLKQTRAADEPETAIYTCAKCGHRWREY</sequence>
<evidence type="ECO:0000313" key="13">
    <source>
        <dbReference type="EMBL" id="SIM39742.1"/>
    </source>
</evidence>
<dbReference type="InterPro" id="IPR001222">
    <property type="entry name" value="Znf_TFIIS"/>
</dbReference>
<dbReference type="PROSITE" id="PS01030">
    <property type="entry name" value="RNA_POL_M_15KD"/>
    <property type="match status" value="1"/>
</dbReference>
<dbReference type="InterPro" id="IPR006288">
    <property type="entry name" value="TFS"/>
</dbReference>
<dbReference type="SMART" id="SM00661">
    <property type="entry name" value="RPOL9"/>
    <property type="match status" value="1"/>
</dbReference>
<dbReference type="EMBL" id="LT719092">
    <property type="protein sequence ID" value="SJK84213.1"/>
    <property type="molecule type" value="Genomic_DNA"/>
</dbReference>
<gene>
    <name evidence="14" type="ORF">CPM_0328</name>
    <name evidence="13" type="ORF">CSP5_0359</name>
</gene>
<dbReference type="SUPFAM" id="SSF57783">
    <property type="entry name" value="Zinc beta-ribbon"/>
    <property type="match status" value="1"/>
</dbReference>
<evidence type="ECO:0000259" key="12">
    <source>
        <dbReference type="PROSITE" id="PS51133"/>
    </source>
</evidence>
<feature type="domain" description="TFIIS-type" evidence="12">
    <location>
        <begin position="59"/>
        <end position="99"/>
    </location>
</feature>
<dbReference type="GO" id="GO:0003676">
    <property type="term" value="F:nucleic acid binding"/>
    <property type="evidence" value="ECO:0007669"/>
    <property type="project" value="InterPro"/>
</dbReference>
<evidence type="ECO:0000313" key="15">
    <source>
        <dbReference type="Proteomes" id="UP000187822"/>
    </source>
</evidence>
<feature type="binding site" evidence="9">
    <location>
        <position position="63"/>
    </location>
    <ligand>
        <name>Zn(2+)</name>
        <dbReference type="ChEBI" id="CHEBI:29105"/>
        <label>2</label>
    </ligand>
</feature>
<dbReference type="NCBIfam" id="TIGR01384">
    <property type="entry name" value="TFS_arch"/>
    <property type="match status" value="1"/>
</dbReference>
<feature type="binding site" evidence="9">
    <location>
        <position position="91"/>
    </location>
    <ligand>
        <name>Zn(2+)</name>
        <dbReference type="ChEBI" id="CHEBI:29105"/>
        <label>2</label>
    </ligand>
</feature>
<protein>
    <recommendedName>
        <fullName evidence="1">Transcription factor S</fullName>
    </recommendedName>
    <alternativeName>
        <fullName evidence="7">Transcription elongation factor IIS/RNA polymerase subunit homolog</fullName>
    </alternativeName>
</protein>
<evidence type="ECO:0000256" key="9">
    <source>
        <dbReference type="PIRSR" id="PIRSR005586-1"/>
    </source>
</evidence>
<organism evidence="13 16">
    <name type="scientific">Cuniculiplasma divulgatum</name>
    <dbReference type="NCBI Taxonomy" id="1673428"/>
    <lineage>
        <taxon>Archaea</taxon>
        <taxon>Methanobacteriati</taxon>
        <taxon>Thermoplasmatota</taxon>
        <taxon>Thermoplasmata</taxon>
        <taxon>Thermoplasmatales</taxon>
        <taxon>Cuniculiplasmataceae</taxon>
        <taxon>Cuniculiplasma</taxon>
    </lineage>
</organism>
<dbReference type="Proteomes" id="UP000195607">
    <property type="component" value="Chromosome I"/>
</dbReference>
<feature type="zinc finger region" description="C4-type" evidence="10">
    <location>
        <begin position="3"/>
        <end position="22"/>
    </location>
</feature>
<accession>A0A1N5SU68</accession>
<name>A0A1N5SU68_9ARCH</name>
<dbReference type="PIRSF" id="PIRSF005586">
    <property type="entry name" value="RNApol_RpoM"/>
    <property type="match status" value="1"/>
</dbReference>
<keyword evidence="5" id="KW-0805">Transcription regulation</keyword>
<evidence type="ECO:0000256" key="1">
    <source>
        <dbReference type="ARBA" id="ARBA00018272"/>
    </source>
</evidence>
<feature type="binding site" evidence="9">
    <location>
        <position position="22"/>
    </location>
    <ligand>
        <name>Zn(2+)</name>
        <dbReference type="ChEBI" id="CHEBI:29105"/>
        <label>1</label>
    </ligand>
</feature>
<keyword evidence="4 9" id="KW-0862">Zinc</keyword>
<feature type="binding site" evidence="9">
    <location>
        <position position="94"/>
    </location>
    <ligand>
        <name>Zn(2+)</name>
        <dbReference type="ChEBI" id="CHEBI:29105"/>
        <label>2</label>
    </ligand>
</feature>
<feature type="binding site" evidence="9">
    <location>
        <position position="6"/>
    </location>
    <ligand>
        <name>Zn(2+)</name>
        <dbReference type="ChEBI" id="CHEBI:29105"/>
        <label>1</label>
    </ligand>
</feature>
<dbReference type="Gene3D" id="2.20.25.10">
    <property type="match status" value="1"/>
</dbReference>
<evidence type="ECO:0000256" key="4">
    <source>
        <dbReference type="ARBA" id="ARBA00022833"/>
    </source>
</evidence>
<evidence type="ECO:0000256" key="8">
    <source>
        <dbReference type="PIRNR" id="PIRNR005586"/>
    </source>
</evidence>
<evidence type="ECO:0000256" key="10">
    <source>
        <dbReference type="PIRSR" id="PIRSR005586-2"/>
    </source>
</evidence>